<dbReference type="PROSITE" id="PS50217">
    <property type="entry name" value="BZIP"/>
    <property type="match status" value="1"/>
</dbReference>
<evidence type="ECO:0000313" key="4">
    <source>
        <dbReference type="WBParaSite" id="PgR044_g069_t03"/>
    </source>
</evidence>
<dbReference type="GO" id="GO:0003700">
    <property type="term" value="F:DNA-binding transcription factor activity"/>
    <property type="evidence" value="ECO:0007669"/>
    <property type="project" value="InterPro"/>
</dbReference>
<feature type="compositionally biased region" description="Low complexity" evidence="1">
    <location>
        <begin position="333"/>
        <end position="344"/>
    </location>
</feature>
<dbReference type="Proteomes" id="UP000887569">
    <property type="component" value="Unplaced"/>
</dbReference>
<dbReference type="SUPFAM" id="SSF57959">
    <property type="entry name" value="Leucine zipper domain"/>
    <property type="match status" value="1"/>
</dbReference>
<accession>A0A915BKL8</accession>
<dbReference type="CDD" id="cd14813">
    <property type="entry name" value="bZIP_BmCbz-like"/>
    <property type="match status" value="1"/>
</dbReference>
<dbReference type="InterPro" id="IPR004827">
    <property type="entry name" value="bZIP"/>
</dbReference>
<evidence type="ECO:0000313" key="3">
    <source>
        <dbReference type="Proteomes" id="UP000887569"/>
    </source>
</evidence>
<feature type="compositionally biased region" description="Basic and acidic residues" evidence="1">
    <location>
        <begin position="361"/>
        <end position="371"/>
    </location>
</feature>
<protein>
    <submittedName>
        <fullName evidence="4">BZIP domain-containing protein</fullName>
    </submittedName>
</protein>
<reference evidence="4" key="1">
    <citation type="submission" date="2022-11" db="UniProtKB">
        <authorList>
            <consortium name="WormBaseParasite"/>
        </authorList>
    </citation>
    <scope>IDENTIFICATION</scope>
</reference>
<proteinExistence type="predicted"/>
<keyword evidence="3" id="KW-1185">Reference proteome</keyword>
<dbReference type="Gene3D" id="1.20.5.170">
    <property type="match status" value="1"/>
</dbReference>
<name>A0A915BKL8_PARUN</name>
<evidence type="ECO:0000256" key="1">
    <source>
        <dbReference type="SAM" id="MobiDB-lite"/>
    </source>
</evidence>
<dbReference type="InterPro" id="IPR046347">
    <property type="entry name" value="bZIP_sf"/>
</dbReference>
<dbReference type="WBParaSite" id="PgR044_g069_t03">
    <property type="protein sequence ID" value="PgR044_g069_t03"/>
    <property type="gene ID" value="PgR044_g069"/>
</dbReference>
<dbReference type="AlphaFoldDB" id="A0A915BKL8"/>
<sequence>MGRTYESCVSDQHAVIECAVRSSEVEAPATKSLSLDASTLRCTQAESCPTHSSPYRVKVVLIGRDKKTTNSSSAFCGPSETHLAHRPVEPQLSDQSEQNRSRIDSSQSVETNRAPCKSYSTMSLEPPRYDVDELGPLLDEFNPLSEFYVAPRYDADLRPLYQDDYSPCTSEASPSASLLDVFAPTYSSTAPAHDTLQQEQPNAFLTNCSGSEFRRGVDDDNGSPAAVVPAQSTFEAIIREDHYEDSVAVQLDHSYGAPAASSTSTASIELDPSILNEFLSPFPSTSSMGPCEDGAANVSSTYLETFTNLEPYLQHREDSSTPPGRGIICDTEPASAAQSTSAPTVKPDSTVSDATYATSRTRLETPDEYRRRRDKNNIASQRSRRKRQEKFQALKEEEIGLKKRNTELLATVGDLERQVNNLKEIMMKAISG</sequence>
<feature type="region of interest" description="Disordered" evidence="1">
    <location>
        <begin position="90"/>
        <end position="121"/>
    </location>
</feature>
<organism evidence="3 4">
    <name type="scientific">Parascaris univalens</name>
    <name type="common">Nematode worm</name>
    <dbReference type="NCBI Taxonomy" id="6257"/>
    <lineage>
        <taxon>Eukaryota</taxon>
        <taxon>Metazoa</taxon>
        <taxon>Ecdysozoa</taxon>
        <taxon>Nematoda</taxon>
        <taxon>Chromadorea</taxon>
        <taxon>Rhabditida</taxon>
        <taxon>Spirurina</taxon>
        <taxon>Ascaridomorpha</taxon>
        <taxon>Ascaridoidea</taxon>
        <taxon>Ascarididae</taxon>
        <taxon>Parascaris</taxon>
    </lineage>
</organism>
<feature type="compositionally biased region" description="Polar residues" evidence="1">
    <location>
        <begin position="347"/>
        <end position="360"/>
    </location>
</feature>
<feature type="region of interest" description="Disordered" evidence="1">
    <location>
        <begin position="314"/>
        <end position="389"/>
    </location>
</feature>
<evidence type="ECO:0000259" key="2">
    <source>
        <dbReference type="PROSITE" id="PS50217"/>
    </source>
</evidence>
<dbReference type="Pfam" id="PF07716">
    <property type="entry name" value="bZIP_2"/>
    <property type="match status" value="1"/>
</dbReference>
<feature type="domain" description="BZIP" evidence="2">
    <location>
        <begin position="366"/>
        <end position="429"/>
    </location>
</feature>
<dbReference type="PROSITE" id="PS00036">
    <property type="entry name" value="BZIP_BASIC"/>
    <property type="match status" value="1"/>
</dbReference>
<dbReference type="SMART" id="SM00338">
    <property type="entry name" value="BRLZ"/>
    <property type="match status" value="1"/>
</dbReference>